<feature type="transmembrane region" description="Helical" evidence="1">
    <location>
        <begin position="124"/>
        <end position="144"/>
    </location>
</feature>
<gene>
    <name evidence="2" type="ORF">NK662_11620</name>
</gene>
<reference evidence="2" key="1">
    <citation type="submission" date="2022-07" db="EMBL/GenBank/DDBJ databases">
        <authorList>
            <person name="Li W.-J."/>
            <person name="Deng Q.-Q."/>
        </authorList>
    </citation>
    <scope>NUCLEOTIDE SEQUENCE</scope>
    <source>
        <strain evidence="2">SYSU M60031</strain>
    </source>
</reference>
<evidence type="ECO:0000256" key="1">
    <source>
        <dbReference type="SAM" id="Phobius"/>
    </source>
</evidence>
<keyword evidence="3" id="KW-1185">Reference proteome</keyword>
<protein>
    <submittedName>
        <fullName evidence="2">PAS domain-containing protein</fullName>
    </submittedName>
</protein>
<organism evidence="2 3">
    <name type="scientific">Ectobacillus ponti</name>
    <dbReference type="NCBI Taxonomy" id="2961894"/>
    <lineage>
        <taxon>Bacteria</taxon>
        <taxon>Bacillati</taxon>
        <taxon>Bacillota</taxon>
        <taxon>Bacilli</taxon>
        <taxon>Bacillales</taxon>
        <taxon>Bacillaceae</taxon>
        <taxon>Ectobacillus</taxon>
    </lineage>
</organism>
<feature type="transmembrane region" description="Helical" evidence="1">
    <location>
        <begin position="89"/>
        <end position="112"/>
    </location>
</feature>
<name>A0AA42BPJ7_9BACI</name>
<dbReference type="SUPFAM" id="SSF55785">
    <property type="entry name" value="PYP-like sensor domain (PAS domain)"/>
    <property type="match status" value="1"/>
</dbReference>
<keyword evidence="1" id="KW-0472">Membrane</keyword>
<evidence type="ECO:0000313" key="3">
    <source>
        <dbReference type="Proteomes" id="UP001156102"/>
    </source>
</evidence>
<keyword evidence="1" id="KW-0812">Transmembrane</keyword>
<dbReference type="EMBL" id="JANCLT010000005">
    <property type="protein sequence ID" value="MCP8969190.1"/>
    <property type="molecule type" value="Genomic_DNA"/>
</dbReference>
<dbReference type="Gene3D" id="3.30.450.20">
    <property type="entry name" value="PAS domain"/>
    <property type="match status" value="1"/>
</dbReference>
<dbReference type="RefSeq" id="WP_254759103.1">
    <property type="nucleotide sequence ID" value="NZ_JANCLT010000005.1"/>
</dbReference>
<proteinExistence type="predicted"/>
<comment type="caution">
    <text evidence="2">The sequence shown here is derived from an EMBL/GenBank/DDBJ whole genome shotgun (WGS) entry which is preliminary data.</text>
</comment>
<dbReference type="NCBIfam" id="TIGR00229">
    <property type="entry name" value="sensory_box"/>
    <property type="match status" value="1"/>
</dbReference>
<dbReference type="CDD" id="cd00130">
    <property type="entry name" value="PAS"/>
    <property type="match status" value="1"/>
</dbReference>
<feature type="transmembrane region" description="Helical" evidence="1">
    <location>
        <begin position="31"/>
        <end position="48"/>
    </location>
</feature>
<dbReference type="NCBIfam" id="NF041644">
    <property type="entry name" value="CBO0543_fam"/>
    <property type="match status" value="1"/>
</dbReference>
<dbReference type="InterPro" id="IPR035965">
    <property type="entry name" value="PAS-like_dom_sf"/>
</dbReference>
<keyword evidence="1" id="KW-1133">Transmembrane helix</keyword>
<dbReference type="InterPro" id="IPR000014">
    <property type="entry name" value="PAS"/>
</dbReference>
<feature type="transmembrane region" description="Helical" evidence="1">
    <location>
        <begin position="60"/>
        <end position="83"/>
    </location>
</feature>
<dbReference type="InterPro" id="IPR048147">
    <property type="entry name" value="CBO0543-like"/>
</dbReference>
<feature type="transmembrane region" description="Helical" evidence="1">
    <location>
        <begin position="156"/>
        <end position="174"/>
    </location>
</feature>
<accession>A0AA42BPJ7</accession>
<sequence>MIFALQEGYDTAEQGYRVLTEYWQQGMLQTWEWYTALLLSAVPWLLWLRWHDKAYFSQYMVSGIVAALFAVCLDTIGLAHGLWRYHVQVIPATAGLLPWNLTLIPVCFMLSYQVLPHVSIWGKAAAAALLCGLVGEPIVDAAGLVDHIRWRHTLSVPFYFLIYITAYFSGRTLVRDHSMRTARQREFYMQKYEHSAYACSIIRKEHLSTKFYFQYVNEAFCREFGYDRQEIHTVNPLTVSELSEAQLRDKYSALLKKQEMCADSVYVTGDGRRKPVRVCVNLLHHADAIEIISVAEVSSPSSSSPQTRKRSAWCKYREVWKGI</sequence>
<evidence type="ECO:0000313" key="2">
    <source>
        <dbReference type="EMBL" id="MCP8969190.1"/>
    </source>
</evidence>
<dbReference type="AlphaFoldDB" id="A0AA42BPJ7"/>
<dbReference type="Proteomes" id="UP001156102">
    <property type="component" value="Unassembled WGS sequence"/>
</dbReference>